<accession>A0A8C3A0S9</accession>
<dbReference type="PROSITE" id="PS51842">
    <property type="entry name" value="IF_ROD_2"/>
    <property type="match status" value="1"/>
</dbReference>
<dbReference type="GO" id="GO:0005198">
    <property type="term" value="F:structural molecule activity"/>
    <property type="evidence" value="ECO:0007669"/>
    <property type="project" value="InterPro"/>
</dbReference>
<feature type="compositionally biased region" description="Low complexity" evidence="4">
    <location>
        <begin position="60"/>
        <end position="74"/>
    </location>
</feature>
<feature type="domain" description="IF rod" evidence="5">
    <location>
        <begin position="81"/>
        <end position="382"/>
    </location>
</feature>
<organism evidence="6 7">
    <name type="scientific">Cyclopterus lumpus</name>
    <name type="common">Lumpsucker</name>
    <dbReference type="NCBI Taxonomy" id="8103"/>
    <lineage>
        <taxon>Eukaryota</taxon>
        <taxon>Metazoa</taxon>
        <taxon>Chordata</taxon>
        <taxon>Craniata</taxon>
        <taxon>Vertebrata</taxon>
        <taxon>Euteleostomi</taxon>
        <taxon>Actinopterygii</taxon>
        <taxon>Neopterygii</taxon>
        <taxon>Teleostei</taxon>
        <taxon>Neoteleostei</taxon>
        <taxon>Acanthomorphata</taxon>
        <taxon>Eupercaria</taxon>
        <taxon>Perciformes</taxon>
        <taxon>Cottioidei</taxon>
        <taxon>Cottales</taxon>
        <taxon>Cyclopteridae</taxon>
        <taxon>Cyclopterus</taxon>
    </lineage>
</organism>
<dbReference type="Proteomes" id="UP000694565">
    <property type="component" value="Unplaced"/>
</dbReference>
<dbReference type="AlphaFoldDB" id="A0A8C3A0S9"/>
<sequence length="382" mass="43161">CSLYRPAPCGSAPSHPAAIMPSHTAASMFGGAGGRGSRVSVASLMGLRNVLRNETDRDSAPAAHAEPPADAAAPAEPPAGDKHTLRSLNDRLSGYLLRARQLEKENQDLENEIDGILAKRKTLEVRDWNEVEKPLDNLNKQVYIAMDNAKLLLQIGNNNLANEDFKKKLDDEKKAGKELEKDLQDLKNTREDSNLNNTQIKREIDLVKEDLARLEQEHKEEVDVLLEKVKDSEVKVEMESRSSDLGEVVNKIRYQYDKLAKKNLEDTEEWYQNKVAEAQNNEHLESGKSELKGLHVEKRALEIKLQGFLSKVNTSLFTRFGDRLGPLNQTILHLEAELKELRAQVERHAENNRNLLCVKMKLEAEMDNYQRLMQGITAEAER</sequence>
<protein>
    <recommendedName>
        <fullName evidence="5">IF rod domain-containing protein</fullName>
    </recommendedName>
</protein>
<feature type="region of interest" description="Disordered" evidence="4">
    <location>
        <begin position="55"/>
        <end position="86"/>
    </location>
</feature>
<dbReference type="SMART" id="SM01391">
    <property type="entry name" value="Filament"/>
    <property type="match status" value="1"/>
</dbReference>
<dbReference type="SUPFAM" id="SSF64593">
    <property type="entry name" value="Intermediate filament protein, coiled coil region"/>
    <property type="match status" value="2"/>
</dbReference>
<feature type="coiled-coil region" evidence="3">
    <location>
        <begin position="162"/>
        <end position="235"/>
    </location>
</feature>
<evidence type="ECO:0000313" key="7">
    <source>
        <dbReference type="Proteomes" id="UP000694565"/>
    </source>
</evidence>
<dbReference type="PANTHER" id="PTHR23239">
    <property type="entry name" value="INTERMEDIATE FILAMENT"/>
    <property type="match status" value="1"/>
</dbReference>
<dbReference type="GO" id="GO:0005882">
    <property type="term" value="C:intermediate filament"/>
    <property type="evidence" value="ECO:0007669"/>
    <property type="project" value="UniProtKB-KW"/>
</dbReference>
<feature type="coiled-coil region" evidence="3">
    <location>
        <begin position="331"/>
        <end position="379"/>
    </location>
</feature>
<dbReference type="PANTHER" id="PTHR23239:SF358">
    <property type="entry name" value="KERATIN, TYPE I CYTOSKELETAL 18"/>
    <property type="match status" value="1"/>
</dbReference>
<dbReference type="InterPro" id="IPR039008">
    <property type="entry name" value="IF_rod_dom"/>
</dbReference>
<keyword evidence="1" id="KW-0403">Intermediate filament</keyword>
<evidence type="ECO:0000256" key="1">
    <source>
        <dbReference type="ARBA" id="ARBA00022754"/>
    </source>
</evidence>
<evidence type="ECO:0000256" key="2">
    <source>
        <dbReference type="ARBA" id="ARBA00023054"/>
    </source>
</evidence>
<dbReference type="Pfam" id="PF00038">
    <property type="entry name" value="Filament"/>
    <property type="match status" value="1"/>
</dbReference>
<keyword evidence="7" id="KW-1185">Reference proteome</keyword>
<reference evidence="6" key="2">
    <citation type="submission" date="2025-09" db="UniProtKB">
        <authorList>
            <consortium name="Ensembl"/>
        </authorList>
    </citation>
    <scope>IDENTIFICATION</scope>
</reference>
<evidence type="ECO:0000256" key="3">
    <source>
        <dbReference type="SAM" id="Coils"/>
    </source>
</evidence>
<name>A0A8C3A0S9_CYCLU</name>
<evidence type="ECO:0000256" key="4">
    <source>
        <dbReference type="SAM" id="MobiDB-lite"/>
    </source>
</evidence>
<reference evidence="6" key="1">
    <citation type="submission" date="2025-08" db="UniProtKB">
        <authorList>
            <consortium name="Ensembl"/>
        </authorList>
    </citation>
    <scope>IDENTIFICATION</scope>
</reference>
<dbReference type="Gene3D" id="1.20.5.500">
    <property type="entry name" value="Single helix bin"/>
    <property type="match status" value="1"/>
</dbReference>
<evidence type="ECO:0000313" key="6">
    <source>
        <dbReference type="Ensembl" id="ENSCLMP00005034902.1"/>
    </source>
</evidence>
<dbReference type="InterPro" id="IPR002957">
    <property type="entry name" value="Keratin_I"/>
</dbReference>
<dbReference type="Ensembl" id="ENSCLMT00005036324.1">
    <property type="protein sequence ID" value="ENSCLMP00005034902.1"/>
    <property type="gene ID" value="ENSCLMG00005016676.1"/>
</dbReference>
<keyword evidence="2 3" id="KW-0175">Coiled coil</keyword>
<proteinExistence type="predicted"/>
<evidence type="ECO:0000259" key="5">
    <source>
        <dbReference type="PROSITE" id="PS51842"/>
    </source>
</evidence>
<dbReference type="PRINTS" id="PR01248">
    <property type="entry name" value="TYPE1KERATIN"/>
</dbReference>
<dbReference type="GeneTree" id="ENSGT00940000153309"/>
<dbReference type="Gene3D" id="1.20.5.1160">
    <property type="entry name" value="Vasodilator-stimulated phosphoprotein"/>
    <property type="match status" value="1"/>
</dbReference>
<dbReference type="Gene3D" id="1.20.5.170">
    <property type="match status" value="1"/>
</dbReference>